<dbReference type="Pfam" id="PF02780">
    <property type="entry name" value="Transketolase_C"/>
    <property type="match status" value="1"/>
</dbReference>
<dbReference type="PANTHER" id="PTHR43322:SF3">
    <property type="entry name" value="1-DEOXY-D-XYLULOSE-5-PHOSPHATE SYNTHASE"/>
    <property type="match status" value="1"/>
</dbReference>
<feature type="non-terminal residue" evidence="14">
    <location>
        <position position="1"/>
    </location>
</feature>
<comment type="pathway">
    <text evidence="3">Metabolic intermediate biosynthesis; 1-deoxy-D-xylulose 5-phosphate biosynthesis; 1-deoxy-D-xylulose 5-phosphate from D-glyceraldehyde 3-phosphate and pyruvate: step 1/1.</text>
</comment>
<dbReference type="UniPathway" id="UPA00064">
    <property type="reaction ID" value="UER00091"/>
</dbReference>
<evidence type="ECO:0000256" key="4">
    <source>
        <dbReference type="ARBA" id="ARBA00011081"/>
    </source>
</evidence>
<evidence type="ECO:0000313" key="14">
    <source>
        <dbReference type="EMBL" id="KAF9588562.1"/>
    </source>
</evidence>
<evidence type="ECO:0000256" key="12">
    <source>
        <dbReference type="ARBA" id="ARBA00023229"/>
    </source>
</evidence>
<evidence type="ECO:0000256" key="6">
    <source>
        <dbReference type="ARBA" id="ARBA00013150"/>
    </source>
</evidence>
<name>A0A835LDL1_9MAGN</name>
<evidence type="ECO:0000313" key="15">
    <source>
        <dbReference type="Proteomes" id="UP000631114"/>
    </source>
</evidence>
<dbReference type="GO" id="GO:0046872">
    <property type="term" value="F:metal ion binding"/>
    <property type="evidence" value="ECO:0007669"/>
    <property type="project" value="UniProtKB-KW"/>
</dbReference>
<evidence type="ECO:0000256" key="2">
    <source>
        <dbReference type="ARBA" id="ARBA00001964"/>
    </source>
</evidence>
<keyword evidence="8" id="KW-0479">Metal-binding</keyword>
<evidence type="ECO:0000256" key="5">
    <source>
        <dbReference type="ARBA" id="ARBA00011738"/>
    </source>
</evidence>
<evidence type="ECO:0000256" key="10">
    <source>
        <dbReference type="ARBA" id="ARBA00022977"/>
    </source>
</evidence>
<dbReference type="InterPro" id="IPR005475">
    <property type="entry name" value="Transketolase-like_Pyr-bd"/>
</dbReference>
<gene>
    <name evidence="14" type="ORF">IFM89_013414</name>
</gene>
<dbReference type="GO" id="GO:0016114">
    <property type="term" value="P:terpenoid biosynthetic process"/>
    <property type="evidence" value="ECO:0007669"/>
    <property type="project" value="InterPro"/>
</dbReference>
<reference evidence="14 15" key="1">
    <citation type="submission" date="2020-10" db="EMBL/GenBank/DDBJ databases">
        <title>The Coptis chinensis genome and diversification of protoberbering-type alkaloids.</title>
        <authorList>
            <person name="Wang B."/>
            <person name="Shu S."/>
            <person name="Song C."/>
            <person name="Liu Y."/>
        </authorList>
    </citation>
    <scope>NUCLEOTIDE SEQUENCE [LARGE SCALE GENOMIC DNA]</scope>
    <source>
        <strain evidence="14">HL-2020</strain>
        <tissue evidence="14">Leaf</tissue>
    </source>
</reference>
<evidence type="ECO:0000256" key="9">
    <source>
        <dbReference type="ARBA" id="ARBA00022842"/>
    </source>
</evidence>
<feature type="domain" description="Transketolase-like pyrimidine-binding" evidence="13">
    <location>
        <begin position="69"/>
        <end position="231"/>
    </location>
</feature>
<proteinExistence type="inferred from homology"/>
<dbReference type="OrthoDB" id="10266385at2759"/>
<comment type="caution">
    <text evidence="14">The sequence shown here is derived from an EMBL/GenBank/DDBJ whole genome shotgun (WGS) entry which is preliminary data.</text>
</comment>
<protein>
    <recommendedName>
        <fullName evidence="6">1-deoxy-D-xylulose-5-phosphate synthase</fullName>
        <ecNumber evidence="6">2.2.1.7</ecNumber>
    </recommendedName>
</protein>
<sequence length="330" mass="35845">MVVILNDSRHTLHPKLEEGSKTTISAYILLLASSNPVNPFESLERPLRYSSQFSLEHIGVVFHHEFIGLELVQSHAISVVQEGQRTCGCSCGHGNGSITSIISCKLPRQVFDVGMAEQHAVTFAASLSCGGLKPFCVVPSTFLQKAYDQVVHDVDRQKVPVRFPISSDGLVGSDGPMLGGAFDITFMSCLPNMIVMAPADEVELVNMVVTATHVDDRPICFRYPRAHDTGSTSCQIGKGRVLVEGKDVALLGYGVMVQNCLRARSLLASLDIHVIVADARFCKPLDIKLVRELCKEHTFLITVEEGSVGGFASHIVQFIALDGQLDGKIK</sequence>
<dbReference type="Pfam" id="PF02779">
    <property type="entry name" value="Transket_pyr"/>
    <property type="match status" value="1"/>
</dbReference>
<dbReference type="GO" id="GO:0008661">
    <property type="term" value="F:1-deoxy-D-xylulose-5-phosphate synthase activity"/>
    <property type="evidence" value="ECO:0007669"/>
    <property type="project" value="UniProtKB-EC"/>
</dbReference>
<dbReference type="EMBL" id="JADFTS010000009">
    <property type="protein sequence ID" value="KAF9588562.1"/>
    <property type="molecule type" value="Genomic_DNA"/>
</dbReference>
<dbReference type="InterPro" id="IPR029061">
    <property type="entry name" value="THDP-binding"/>
</dbReference>
<dbReference type="AlphaFoldDB" id="A0A835LDL1"/>
<keyword evidence="7" id="KW-0808">Transferase</keyword>
<evidence type="ECO:0000256" key="1">
    <source>
        <dbReference type="ARBA" id="ARBA00001946"/>
    </source>
</evidence>
<evidence type="ECO:0000256" key="3">
    <source>
        <dbReference type="ARBA" id="ARBA00004980"/>
    </source>
</evidence>
<dbReference type="SUPFAM" id="SSF52922">
    <property type="entry name" value="TK C-terminal domain-like"/>
    <property type="match status" value="1"/>
</dbReference>
<dbReference type="Gene3D" id="3.40.50.970">
    <property type="match status" value="1"/>
</dbReference>
<dbReference type="Proteomes" id="UP000631114">
    <property type="component" value="Unassembled WGS sequence"/>
</dbReference>
<keyword evidence="12" id="KW-0414">Isoprene biosynthesis</keyword>
<comment type="cofactor">
    <cofactor evidence="2">
        <name>thiamine diphosphate</name>
        <dbReference type="ChEBI" id="CHEBI:58937"/>
    </cofactor>
</comment>
<dbReference type="InterPro" id="IPR009014">
    <property type="entry name" value="Transketo_C/PFOR_II"/>
</dbReference>
<comment type="similarity">
    <text evidence="4">Belongs to the transketolase family. DXPS subfamily.</text>
</comment>
<keyword evidence="10" id="KW-0784">Thiamine biosynthesis</keyword>
<evidence type="ECO:0000256" key="11">
    <source>
        <dbReference type="ARBA" id="ARBA00023052"/>
    </source>
</evidence>
<dbReference type="PANTHER" id="PTHR43322">
    <property type="entry name" value="1-D-DEOXYXYLULOSE 5-PHOSPHATE SYNTHASE-RELATED"/>
    <property type="match status" value="1"/>
</dbReference>
<evidence type="ECO:0000256" key="8">
    <source>
        <dbReference type="ARBA" id="ARBA00022723"/>
    </source>
</evidence>
<keyword evidence="9" id="KW-0460">Magnesium</keyword>
<dbReference type="GO" id="GO:0009228">
    <property type="term" value="P:thiamine biosynthetic process"/>
    <property type="evidence" value="ECO:0007669"/>
    <property type="project" value="UniProtKB-KW"/>
</dbReference>
<comment type="cofactor">
    <cofactor evidence="1">
        <name>Mg(2+)</name>
        <dbReference type="ChEBI" id="CHEBI:18420"/>
    </cofactor>
</comment>
<dbReference type="Gene3D" id="3.40.50.920">
    <property type="match status" value="1"/>
</dbReference>
<keyword evidence="15" id="KW-1185">Reference proteome</keyword>
<accession>A0A835LDL1</accession>
<dbReference type="CDD" id="cd07033">
    <property type="entry name" value="TPP_PYR_DXS_TK_like"/>
    <property type="match status" value="1"/>
</dbReference>
<keyword evidence="11" id="KW-0786">Thiamine pyrophosphate</keyword>
<dbReference type="EC" id="2.2.1.7" evidence="6"/>
<dbReference type="SUPFAM" id="SSF52518">
    <property type="entry name" value="Thiamin diphosphate-binding fold (THDP-binding)"/>
    <property type="match status" value="1"/>
</dbReference>
<organism evidence="14 15">
    <name type="scientific">Coptis chinensis</name>
    <dbReference type="NCBI Taxonomy" id="261450"/>
    <lineage>
        <taxon>Eukaryota</taxon>
        <taxon>Viridiplantae</taxon>
        <taxon>Streptophyta</taxon>
        <taxon>Embryophyta</taxon>
        <taxon>Tracheophyta</taxon>
        <taxon>Spermatophyta</taxon>
        <taxon>Magnoliopsida</taxon>
        <taxon>Ranunculales</taxon>
        <taxon>Ranunculaceae</taxon>
        <taxon>Coptidoideae</taxon>
        <taxon>Coptis</taxon>
    </lineage>
</organism>
<dbReference type="SMART" id="SM00861">
    <property type="entry name" value="Transket_pyr"/>
    <property type="match status" value="1"/>
</dbReference>
<evidence type="ECO:0000256" key="7">
    <source>
        <dbReference type="ARBA" id="ARBA00022679"/>
    </source>
</evidence>
<dbReference type="InterPro" id="IPR033248">
    <property type="entry name" value="Transketolase_C"/>
</dbReference>
<evidence type="ECO:0000259" key="13">
    <source>
        <dbReference type="SMART" id="SM00861"/>
    </source>
</evidence>
<dbReference type="InterPro" id="IPR005477">
    <property type="entry name" value="Dxylulose-5-P_synthase"/>
</dbReference>
<comment type="subunit">
    <text evidence="5">Homodimer.</text>
</comment>